<accession>A0A9D4WFG4</accession>
<keyword evidence="1" id="KW-0863">Zinc-finger</keyword>
<dbReference type="Pfam" id="PF20167">
    <property type="entry name" value="Transposase_32"/>
    <property type="match status" value="1"/>
</dbReference>
<protein>
    <recommendedName>
        <fullName evidence="3">CCHC-type domain-containing protein</fullName>
    </recommendedName>
</protein>
<dbReference type="Pfam" id="PF00098">
    <property type="entry name" value="zf-CCHC"/>
    <property type="match status" value="1"/>
</dbReference>
<evidence type="ECO:0000256" key="2">
    <source>
        <dbReference type="SAM" id="MobiDB-lite"/>
    </source>
</evidence>
<evidence type="ECO:0000313" key="5">
    <source>
        <dbReference type="Proteomes" id="UP001058974"/>
    </source>
</evidence>
<dbReference type="PROSITE" id="PS50158">
    <property type="entry name" value="ZF_CCHC"/>
    <property type="match status" value="1"/>
</dbReference>
<evidence type="ECO:0000259" key="3">
    <source>
        <dbReference type="PROSITE" id="PS50158"/>
    </source>
</evidence>
<keyword evidence="1" id="KW-0862">Zinc</keyword>
<dbReference type="InterPro" id="IPR036875">
    <property type="entry name" value="Znf_CCHC_sf"/>
</dbReference>
<dbReference type="EMBL" id="JAMSHJ010000006">
    <property type="protein sequence ID" value="KAI5400592.1"/>
    <property type="molecule type" value="Genomic_DNA"/>
</dbReference>
<reference evidence="4 5" key="1">
    <citation type="journal article" date="2022" name="Nat. Genet.">
        <title>Improved pea reference genome and pan-genome highlight genomic features and evolutionary characteristics.</title>
        <authorList>
            <person name="Yang T."/>
            <person name="Liu R."/>
            <person name="Luo Y."/>
            <person name="Hu S."/>
            <person name="Wang D."/>
            <person name="Wang C."/>
            <person name="Pandey M.K."/>
            <person name="Ge S."/>
            <person name="Xu Q."/>
            <person name="Li N."/>
            <person name="Li G."/>
            <person name="Huang Y."/>
            <person name="Saxena R.K."/>
            <person name="Ji Y."/>
            <person name="Li M."/>
            <person name="Yan X."/>
            <person name="He Y."/>
            <person name="Liu Y."/>
            <person name="Wang X."/>
            <person name="Xiang C."/>
            <person name="Varshney R.K."/>
            <person name="Ding H."/>
            <person name="Gao S."/>
            <person name="Zong X."/>
        </authorList>
    </citation>
    <scope>NUCLEOTIDE SEQUENCE [LARGE SCALE GENOMIC DNA]</scope>
    <source>
        <strain evidence="4 5">cv. Zhongwan 6</strain>
    </source>
</reference>
<dbReference type="GO" id="GO:0008270">
    <property type="term" value="F:zinc ion binding"/>
    <property type="evidence" value="ECO:0007669"/>
    <property type="project" value="UniProtKB-KW"/>
</dbReference>
<dbReference type="SMART" id="SM00343">
    <property type="entry name" value="ZnF_C2HC"/>
    <property type="match status" value="1"/>
</dbReference>
<evidence type="ECO:0000256" key="1">
    <source>
        <dbReference type="PROSITE-ProRule" id="PRU00047"/>
    </source>
</evidence>
<evidence type="ECO:0000313" key="4">
    <source>
        <dbReference type="EMBL" id="KAI5400592.1"/>
    </source>
</evidence>
<organism evidence="4 5">
    <name type="scientific">Pisum sativum</name>
    <name type="common">Garden pea</name>
    <name type="synonym">Lathyrus oleraceus</name>
    <dbReference type="NCBI Taxonomy" id="3888"/>
    <lineage>
        <taxon>Eukaryota</taxon>
        <taxon>Viridiplantae</taxon>
        <taxon>Streptophyta</taxon>
        <taxon>Embryophyta</taxon>
        <taxon>Tracheophyta</taxon>
        <taxon>Spermatophyta</taxon>
        <taxon>Magnoliopsida</taxon>
        <taxon>eudicotyledons</taxon>
        <taxon>Gunneridae</taxon>
        <taxon>Pentapetalae</taxon>
        <taxon>rosids</taxon>
        <taxon>fabids</taxon>
        <taxon>Fabales</taxon>
        <taxon>Fabaceae</taxon>
        <taxon>Papilionoideae</taxon>
        <taxon>50 kb inversion clade</taxon>
        <taxon>NPAAA clade</taxon>
        <taxon>Hologalegina</taxon>
        <taxon>IRL clade</taxon>
        <taxon>Fabeae</taxon>
        <taxon>Lathyrus</taxon>
    </lineage>
</organism>
<sequence length="393" mass="45973">MEEDEPQKKIKYVALKSRSERREPDRNKSFQAEEEDNDNSEKENSNDEEELSLLTRRVKQLWRKRNNNFRRPRPMGDRSESTSRGKSNKDITCYECKETGHYRNECPKLKKESSRRKNFKKSSFRTKKGLMATWDDSGSDSSELDSEEPENVALMANTFGNTSDGESDSEEPLAFVSTPVYREPHILDREPHIHLATPFEKLEVLCESLVDFENMKRNGVDLTEELKMQGWETYFQRLYGPVYTNLVKEFWRFTDSDDHYIVSYVLGVKIVITEKSIASLLNMEKTGGRCIYNINHRAKYLSQEINPTIFQQSVEGKHSKNKELHQNLRVWLKIILGTIHLRPASNSTDYINANKKCILYCIHKGMKLCLPALLFKYLRDSVKETRNNMKTRN</sequence>
<dbReference type="InterPro" id="IPR001878">
    <property type="entry name" value="Znf_CCHC"/>
</dbReference>
<feature type="compositionally biased region" description="Basic residues" evidence="2">
    <location>
        <begin position="56"/>
        <end position="73"/>
    </location>
</feature>
<gene>
    <name evidence="4" type="ORF">KIW84_065469</name>
</gene>
<proteinExistence type="predicted"/>
<dbReference type="AlphaFoldDB" id="A0A9D4WFG4"/>
<feature type="domain" description="CCHC-type" evidence="3">
    <location>
        <begin position="93"/>
        <end position="108"/>
    </location>
</feature>
<dbReference type="SUPFAM" id="SSF57756">
    <property type="entry name" value="Retrovirus zinc finger-like domains"/>
    <property type="match status" value="1"/>
</dbReference>
<feature type="region of interest" description="Disordered" evidence="2">
    <location>
        <begin position="1"/>
        <end position="90"/>
    </location>
</feature>
<dbReference type="Gramene" id="Psat06G0546900-T1">
    <property type="protein sequence ID" value="KAI5400592.1"/>
    <property type="gene ID" value="KIW84_065469"/>
</dbReference>
<dbReference type="Gene3D" id="4.10.60.10">
    <property type="entry name" value="Zinc finger, CCHC-type"/>
    <property type="match status" value="1"/>
</dbReference>
<comment type="caution">
    <text evidence="4">The sequence shown here is derived from an EMBL/GenBank/DDBJ whole genome shotgun (WGS) entry which is preliminary data.</text>
</comment>
<dbReference type="InterPro" id="IPR046796">
    <property type="entry name" value="Transposase_32_dom"/>
</dbReference>
<feature type="compositionally biased region" description="Basic and acidic residues" evidence="2">
    <location>
        <begin position="74"/>
        <end position="89"/>
    </location>
</feature>
<keyword evidence="1" id="KW-0479">Metal-binding</keyword>
<feature type="compositionally biased region" description="Basic and acidic residues" evidence="2">
    <location>
        <begin position="17"/>
        <end position="28"/>
    </location>
</feature>
<dbReference type="Proteomes" id="UP001058974">
    <property type="component" value="Chromosome 6"/>
</dbReference>
<keyword evidence="5" id="KW-1185">Reference proteome</keyword>
<name>A0A9D4WFG4_PEA</name>
<dbReference type="GO" id="GO:0003676">
    <property type="term" value="F:nucleic acid binding"/>
    <property type="evidence" value="ECO:0007669"/>
    <property type="project" value="InterPro"/>
</dbReference>